<gene>
    <name evidence="2" type="ORF">VNO78_10810</name>
</gene>
<dbReference type="Proteomes" id="UP001386955">
    <property type="component" value="Unassembled WGS sequence"/>
</dbReference>
<feature type="chain" id="PRO_5042940569" evidence="1">
    <location>
        <begin position="34"/>
        <end position="124"/>
    </location>
</feature>
<accession>A0AAN9XN30</accession>
<keyword evidence="1" id="KW-0732">Signal</keyword>
<name>A0AAN9XN30_PSOTE</name>
<proteinExistence type="predicted"/>
<dbReference type="AlphaFoldDB" id="A0AAN9XN30"/>
<reference evidence="2 3" key="1">
    <citation type="submission" date="2024-01" db="EMBL/GenBank/DDBJ databases">
        <title>The genomes of 5 underutilized Papilionoideae crops provide insights into root nodulation and disease resistanc.</title>
        <authorList>
            <person name="Jiang F."/>
        </authorList>
    </citation>
    <scope>NUCLEOTIDE SEQUENCE [LARGE SCALE GENOMIC DNA]</scope>
    <source>
        <strain evidence="2">DUOXIRENSHENG_FW03</strain>
        <tissue evidence="2">Leaves</tissue>
    </source>
</reference>
<dbReference type="EMBL" id="JAYMYS010000003">
    <property type="protein sequence ID" value="KAK7399624.1"/>
    <property type="molecule type" value="Genomic_DNA"/>
</dbReference>
<evidence type="ECO:0000313" key="2">
    <source>
        <dbReference type="EMBL" id="KAK7399624.1"/>
    </source>
</evidence>
<evidence type="ECO:0000313" key="3">
    <source>
        <dbReference type="Proteomes" id="UP001386955"/>
    </source>
</evidence>
<feature type="signal peptide" evidence="1">
    <location>
        <begin position="1"/>
        <end position="33"/>
    </location>
</feature>
<sequence>MLGSVLYTLGFREGMWSMCYLLCDALLLHGSCCERMGRGRRYYGQGHRMLRGRSSSFEGGVGELEDGKVDLDNMKATLAKDTKALTQQEEEVALEQAIVITPGVDFSPANPFKVMRKDALVDEE</sequence>
<protein>
    <submittedName>
        <fullName evidence="2">Uncharacterized protein</fullName>
    </submittedName>
</protein>
<keyword evidence="3" id="KW-1185">Reference proteome</keyword>
<organism evidence="2 3">
    <name type="scientific">Psophocarpus tetragonolobus</name>
    <name type="common">Winged bean</name>
    <name type="synonym">Dolichos tetragonolobus</name>
    <dbReference type="NCBI Taxonomy" id="3891"/>
    <lineage>
        <taxon>Eukaryota</taxon>
        <taxon>Viridiplantae</taxon>
        <taxon>Streptophyta</taxon>
        <taxon>Embryophyta</taxon>
        <taxon>Tracheophyta</taxon>
        <taxon>Spermatophyta</taxon>
        <taxon>Magnoliopsida</taxon>
        <taxon>eudicotyledons</taxon>
        <taxon>Gunneridae</taxon>
        <taxon>Pentapetalae</taxon>
        <taxon>rosids</taxon>
        <taxon>fabids</taxon>
        <taxon>Fabales</taxon>
        <taxon>Fabaceae</taxon>
        <taxon>Papilionoideae</taxon>
        <taxon>50 kb inversion clade</taxon>
        <taxon>NPAAA clade</taxon>
        <taxon>indigoferoid/millettioid clade</taxon>
        <taxon>Phaseoleae</taxon>
        <taxon>Psophocarpus</taxon>
    </lineage>
</organism>
<evidence type="ECO:0000256" key="1">
    <source>
        <dbReference type="SAM" id="SignalP"/>
    </source>
</evidence>
<comment type="caution">
    <text evidence="2">The sequence shown here is derived from an EMBL/GenBank/DDBJ whole genome shotgun (WGS) entry which is preliminary data.</text>
</comment>